<feature type="region of interest" description="Disordered" evidence="3">
    <location>
        <begin position="305"/>
        <end position="347"/>
    </location>
</feature>
<sequence length="476" mass="55652">MEVMNQKEYLKKYLSGNKDKKKKKRRKDFVSDRVKIIDDDVDLSKILTADNDDLYGPNEDAPQIVGVIDDRPMHMRIDDYTKSNMWRPLGAAEDPEEDGKLENLVTKSDREIVLTFFKNESRGLKRPAKAKKAKAEGSPPRKGKGESRWDMSSREKVLGDTPPREDDPDMSPPRRAASTDMSPPRKARRNSDTSPPRKSRDMSPPRRRRRVSDHSPPRRSGKRDGQTGSPRHKHRSDREKRRREPSPPPPRRKLLPGDKKGKYLIPAKRMEKTLDGKKAGLQNAQELVKENQEFRTREDELFKRMSAETTGANAATVVRDRKTGKVRDLEKEAQERSEKERQEEANKEKYMRWGKGLKQVEDYESKLQDALQEMNKPFARYADDEDLERHLKEQEREGDPMLDYIRKKRRKNDIDTGKPVKLQFEGEFMPNRFGIRPGHRWDGVNRSNGYEKKWIEVQNTRNAIQEEVYKWSTEDM</sequence>
<reference evidence="4 5" key="1">
    <citation type="journal article" date="2018" name="Elife">
        <title>Firefly genomes illuminate parallel origins of bioluminescence in beetles.</title>
        <authorList>
            <person name="Fallon T.R."/>
            <person name="Lower S.E."/>
            <person name="Chang C.H."/>
            <person name="Bessho-Uehara M."/>
            <person name="Martin G.J."/>
            <person name="Bewick A.J."/>
            <person name="Behringer M."/>
            <person name="Debat H.J."/>
            <person name="Wong I."/>
            <person name="Day J.C."/>
            <person name="Suvorov A."/>
            <person name="Silva C.J."/>
            <person name="Stanger-Hall K.F."/>
            <person name="Hall D.W."/>
            <person name="Schmitz R.J."/>
            <person name="Nelson D.R."/>
            <person name="Lewis S.M."/>
            <person name="Shigenobu S."/>
            <person name="Bybee S.M."/>
            <person name="Larracuente A.M."/>
            <person name="Oba Y."/>
            <person name="Weng J.K."/>
        </authorList>
    </citation>
    <scope>NUCLEOTIDE SEQUENCE [LARGE SCALE GENOMIC DNA]</scope>
    <source>
        <strain evidence="4">1611_PpyrPB1</strain>
        <tissue evidence="4">Whole body</tissue>
    </source>
</reference>
<feature type="compositionally biased region" description="Basic and acidic residues" evidence="3">
    <location>
        <begin position="318"/>
        <end position="347"/>
    </location>
</feature>
<keyword evidence="5" id="KW-1185">Reference proteome</keyword>
<evidence type="ECO:0000313" key="5">
    <source>
        <dbReference type="Proteomes" id="UP000327044"/>
    </source>
</evidence>
<comment type="caution">
    <text evidence="4">The sequence shown here is derived from an EMBL/GenBank/DDBJ whole genome shotgun (WGS) entry which is preliminary data.</text>
</comment>
<comment type="similarity">
    <text evidence="1">Belongs to the CWC26 family.</text>
</comment>
<accession>A0A5N4A4J2</accession>
<gene>
    <name evidence="4" type="ORF">PPYR_14148</name>
</gene>
<evidence type="ECO:0000256" key="2">
    <source>
        <dbReference type="ARBA" id="ARBA00014454"/>
    </source>
</evidence>
<dbReference type="PANTHER" id="PTHR31809:SF0">
    <property type="entry name" value="BUD13 HOMOLOG"/>
    <property type="match status" value="1"/>
</dbReference>
<name>A0A5N4A4J2_PHOPY</name>
<protein>
    <recommendedName>
        <fullName evidence="2">BUD13 homolog</fullName>
    </recommendedName>
</protein>
<feature type="compositionally biased region" description="Basic residues" evidence="3">
    <location>
        <begin position="205"/>
        <end position="221"/>
    </location>
</feature>
<dbReference type="PANTHER" id="PTHR31809">
    <property type="entry name" value="BUD13 HOMOLOG"/>
    <property type="match status" value="1"/>
</dbReference>
<proteinExistence type="inferred from homology"/>
<dbReference type="GO" id="GO:0000398">
    <property type="term" value="P:mRNA splicing, via spliceosome"/>
    <property type="evidence" value="ECO:0007669"/>
    <property type="project" value="TreeGrafter"/>
</dbReference>
<dbReference type="InterPro" id="IPR051112">
    <property type="entry name" value="CWC26_splicing_factor"/>
</dbReference>
<dbReference type="Proteomes" id="UP000327044">
    <property type="component" value="Unassembled WGS sequence"/>
</dbReference>
<evidence type="ECO:0000256" key="3">
    <source>
        <dbReference type="SAM" id="MobiDB-lite"/>
    </source>
</evidence>
<dbReference type="Pfam" id="PF09736">
    <property type="entry name" value="Bud13"/>
    <property type="match status" value="1"/>
</dbReference>
<organism evidence="4 5">
    <name type="scientific">Photinus pyralis</name>
    <name type="common">Common eastern firefly</name>
    <name type="synonym">Lampyris pyralis</name>
    <dbReference type="NCBI Taxonomy" id="7054"/>
    <lineage>
        <taxon>Eukaryota</taxon>
        <taxon>Metazoa</taxon>
        <taxon>Ecdysozoa</taxon>
        <taxon>Arthropoda</taxon>
        <taxon>Hexapoda</taxon>
        <taxon>Insecta</taxon>
        <taxon>Pterygota</taxon>
        <taxon>Neoptera</taxon>
        <taxon>Endopterygota</taxon>
        <taxon>Coleoptera</taxon>
        <taxon>Polyphaga</taxon>
        <taxon>Elateriformia</taxon>
        <taxon>Elateroidea</taxon>
        <taxon>Lampyridae</taxon>
        <taxon>Lampyrinae</taxon>
        <taxon>Photinus</taxon>
    </lineage>
</organism>
<feature type="compositionally biased region" description="Basic and acidic residues" evidence="3">
    <location>
        <begin position="236"/>
        <end position="245"/>
    </location>
</feature>
<dbReference type="GO" id="GO:0003723">
    <property type="term" value="F:RNA binding"/>
    <property type="evidence" value="ECO:0007669"/>
    <property type="project" value="TreeGrafter"/>
</dbReference>
<evidence type="ECO:0000256" key="1">
    <source>
        <dbReference type="ARBA" id="ARBA00011069"/>
    </source>
</evidence>
<dbReference type="AlphaFoldDB" id="A0A5N4A4J2"/>
<dbReference type="EMBL" id="VVIM01000010">
    <property type="protein sequence ID" value="KAB0792189.1"/>
    <property type="molecule type" value="Genomic_DNA"/>
</dbReference>
<dbReference type="InParanoid" id="A0A5N4A4J2"/>
<dbReference type="OrthoDB" id="6022at2759"/>
<feature type="region of interest" description="Disordered" evidence="3">
    <location>
        <begin position="86"/>
        <end position="105"/>
    </location>
</feature>
<feature type="compositionally biased region" description="Basic and acidic residues" evidence="3">
    <location>
        <begin position="143"/>
        <end position="165"/>
    </location>
</feature>
<dbReference type="GO" id="GO:0070274">
    <property type="term" value="C:RES complex"/>
    <property type="evidence" value="ECO:0007669"/>
    <property type="project" value="TreeGrafter"/>
</dbReference>
<dbReference type="FunCoup" id="A0A5N4A4J2">
    <property type="interactions" value="174"/>
</dbReference>
<evidence type="ECO:0000313" key="4">
    <source>
        <dbReference type="EMBL" id="KAB0792189.1"/>
    </source>
</evidence>
<feature type="region of interest" description="Disordered" evidence="3">
    <location>
        <begin position="116"/>
        <end position="265"/>
    </location>
</feature>
<dbReference type="InterPro" id="IPR018609">
    <property type="entry name" value="Bud13"/>
</dbReference>
<dbReference type="GO" id="GO:0005684">
    <property type="term" value="C:U2-type spliceosomal complex"/>
    <property type="evidence" value="ECO:0007669"/>
    <property type="project" value="TreeGrafter"/>
</dbReference>